<dbReference type="Gene3D" id="2.30.30.240">
    <property type="entry name" value="PRC-barrel domain"/>
    <property type="match status" value="1"/>
</dbReference>
<comment type="caution">
    <text evidence="3">The sequence shown here is derived from an EMBL/GenBank/DDBJ whole genome shotgun (WGS) entry which is preliminary data.</text>
</comment>
<dbReference type="OrthoDB" id="7274881at2"/>
<accession>A0A4Y3WH78</accession>
<dbReference type="Proteomes" id="UP000318825">
    <property type="component" value="Unassembled WGS sequence"/>
</dbReference>
<dbReference type="InterPro" id="IPR027275">
    <property type="entry name" value="PRC-brl_dom"/>
</dbReference>
<evidence type="ECO:0000313" key="4">
    <source>
        <dbReference type="Proteomes" id="UP000318825"/>
    </source>
</evidence>
<feature type="domain" description="PRC-barrel" evidence="2">
    <location>
        <begin position="14"/>
        <end position="71"/>
    </location>
</feature>
<protein>
    <submittedName>
        <fullName evidence="3">Photosystem reaction center subunit H</fullName>
    </submittedName>
</protein>
<reference evidence="3 4" key="1">
    <citation type="submission" date="2019-06" db="EMBL/GenBank/DDBJ databases">
        <title>Whole genome shotgun sequence of Nitrobacter winogradskyi NBRC 14297.</title>
        <authorList>
            <person name="Hosoyama A."/>
            <person name="Uohara A."/>
            <person name="Ohji S."/>
            <person name="Ichikawa N."/>
        </authorList>
    </citation>
    <scope>NUCLEOTIDE SEQUENCE [LARGE SCALE GENOMIC DNA]</scope>
    <source>
        <strain evidence="3 4">NBRC 14297</strain>
    </source>
</reference>
<proteinExistence type="predicted"/>
<evidence type="ECO:0000259" key="2">
    <source>
        <dbReference type="Pfam" id="PF05239"/>
    </source>
</evidence>
<dbReference type="PANTHER" id="PTHR36505:SF1">
    <property type="entry name" value="BLR1072 PROTEIN"/>
    <property type="match status" value="1"/>
</dbReference>
<dbReference type="InterPro" id="IPR011033">
    <property type="entry name" value="PRC_barrel-like_sf"/>
</dbReference>
<dbReference type="EMBL" id="BJNF01000112">
    <property type="protein sequence ID" value="GEC17480.1"/>
    <property type="molecule type" value="Genomic_DNA"/>
</dbReference>
<dbReference type="AlphaFoldDB" id="A0A4Y3WH78"/>
<dbReference type="PANTHER" id="PTHR36505">
    <property type="entry name" value="BLR1072 PROTEIN"/>
    <property type="match status" value="1"/>
</dbReference>
<evidence type="ECO:0000313" key="3">
    <source>
        <dbReference type="EMBL" id="GEC17480.1"/>
    </source>
</evidence>
<dbReference type="SUPFAM" id="SSF50346">
    <property type="entry name" value="PRC-barrel domain"/>
    <property type="match status" value="1"/>
</dbReference>
<name>A0A4Y3WH78_NITWI</name>
<gene>
    <name evidence="3" type="ORF">NWI01_33720</name>
</gene>
<sequence length="125" mass="13871">MVSEARETSTLIGSDKVEGTGVYGPDHQKIGEIERVMIEKTTGRVSYAVLGFGGFLGIGHDHYPLPWDSLKYDTAIGGYRMGVTADHLENAPKYTEESSWNWDEPSRIKSVDNYYGPRITHSAFG</sequence>
<feature type="region of interest" description="Disordered" evidence="1">
    <location>
        <begin position="1"/>
        <end position="25"/>
    </location>
</feature>
<dbReference type="Pfam" id="PF05239">
    <property type="entry name" value="PRC"/>
    <property type="match status" value="1"/>
</dbReference>
<dbReference type="RefSeq" id="WP_141385222.1">
    <property type="nucleotide sequence ID" value="NZ_BJNF01000112.1"/>
</dbReference>
<evidence type="ECO:0000256" key="1">
    <source>
        <dbReference type="SAM" id="MobiDB-lite"/>
    </source>
</evidence>
<organism evidence="3 4">
    <name type="scientific">Nitrobacter winogradskyi</name>
    <name type="common">Nitrobacter agilis</name>
    <dbReference type="NCBI Taxonomy" id="913"/>
    <lineage>
        <taxon>Bacteria</taxon>
        <taxon>Pseudomonadati</taxon>
        <taxon>Pseudomonadota</taxon>
        <taxon>Alphaproteobacteria</taxon>
        <taxon>Hyphomicrobiales</taxon>
        <taxon>Nitrobacteraceae</taxon>
        <taxon>Nitrobacter</taxon>
    </lineage>
</organism>